<evidence type="ECO:0000256" key="6">
    <source>
        <dbReference type="ARBA" id="ARBA00023136"/>
    </source>
</evidence>
<dbReference type="AlphaFoldDB" id="A0A512BJY5"/>
<comment type="similarity">
    <text evidence="2">Belongs to the UPF0410 family.</text>
</comment>
<evidence type="ECO:0000256" key="3">
    <source>
        <dbReference type="ARBA" id="ARBA00022475"/>
    </source>
</evidence>
<gene>
    <name evidence="8" type="ORF">SAE01_47750</name>
</gene>
<evidence type="ECO:0008006" key="10">
    <source>
        <dbReference type="Google" id="ProtNLM"/>
    </source>
</evidence>
<keyword evidence="5 7" id="KW-1133">Transmembrane helix</keyword>
<dbReference type="GO" id="GO:0005886">
    <property type="term" value="C:plasma membrane"/>
    <property type="evidence" value="ECO:0007669"/>
    <property type="project" value="UniProtKB-SubCell"/>
</dbReference>
<evidence type="ECO:0000256" key="1">
    <source>
        <dbReference type="ARBA" id="ARBA00004651"/>
    </source>
</evidence>
<keyword evidence="3" id="KW-1003">Cell membrane</keyword>
<evidence type="ECO:0000313" key="9">
    <source>
        <dbReference type="Proteomes" id="UP000321513"/>
    </source>
</evidence>
<comment type="caution">
    <text evidence="8">The sequence shown here is derived from an EMBL/GenBank/DDBJ whole genome shotgun (WGS) entry which is preliminary data.</text>
</comment>
<keyword evidence="4 7" id="KW-0812">Transmembrane</keyword>
<keyword evidence="6 7" id="KW-0472">Membrane</keyword>
<name>A0A512BJY5_9BACT</name>
<evidence type="ECO:0000256" key="7">
    <source>
        <dbReference type="SAM" id="Phobius"/>
    </source>
</evidence>
<dbReference type="PANTHER" id="PTHR33884:SF3">
    <property type="entry name" value="UPF0410 PROTEIN YMGE"/>
    <property type="match status" value="1"/>
</dbReference>
<organism evidence="8 9">
    <name type="scientific">Segetibacter aerophilus</name>
    <dbReference type="NCBI Taxonomy" id="670293"/>
    <lineage>
        <taxon>Bacteria</taxon>
        <taxon>Pseudomonadati</taxon>
        <taxon>Bacteroidota</taxon>
        <taxon>Chitinophagia</taxon>
        <taxon>Chitinophagales</taxon>
        <taxon>Chitinophagaceae</taxon>
        <taxon>Segetibacter</taxon>
    </lineage>
</organism>
<dbReference type="RefSeq" id="WP_147206395.1">
    <property type="nucleotide sequence ID" value="NZ_BJYT01000052.1"/>
</dbReference>
<keyword evidence="9" id="KW-1185">Reference proteome</keyword>
<dbReference type="Pfam" id="PF04226">
    <property type="entry name" value="Transgly_assoc"/>
    <property type="match status" value="1"/>
</dbReference>
<proteinExistence type="inferred from homology"/>
<dbReference type="InterPro" id="IPR007341">
    <property type="entry name" value="Transgly_assoc"/>
</dbReference>
<dbReference type="Proteomes" id="UP000321513">
    <property type="component" value="Unassembled WGS sequence"/>
</dbReference>
<evidence type="ECO:0000256" key="5">
    <source>
        <dbReference type="ARBA" id="ARBA00022989"/>
    </source>
</evidence>
<feature type="transmembrane region" description="Helical" evidence="7">
    <location>
        <begin position="69"/>
        <end position="90"/>
    </location>
</feature>
<feature type="transmembrane region" description="Helical" evidence="7">
    <location>
        <begin position="32"/>
        <end position="49"/>
    </location>
</feature>
<sequence>MTLIGFLVLLLIAAICGSIGQALAGYDLGGCLVSIVVGFIGAYLGMWIAGKFDLPKIFEITVEGKTFPVVWAVIGSAVFTAIVALFRRIFVGRDRI</sequence>
<reference evidence="8 9" key="1">
    <citation type="submission" date="2019-07" db="EMBL/GenBank/DDBJ databases">
        <title>Whole genome shotgun sequence of Segetibacter aerophilus NBRC 106135.</title>
        <authorList>
            <person name="Hosoyama A."/>
            <person name="Uohara A."/>
            <person name="Ohji S."/>
            <person name="Ichikawa N."/>
        </authorList>
    </citation>
    <scope>NUCLEOTIDE SEQUENCE [LARGE SCALE GENOMIC DNA]</scope>
    <source>
        <strain evidence="8 9">NBRC 106135</strain>
    </source>
</reference>
<accession>A0A512BJY5</accession>
<comment type="subcellular location">
    <subcellularLocation>
        <location evidence="1">Cell membrane</location>
        <topology evidence="1">Multi-pass membrane protein</topology>
    </subcellularLocation>
</comment>
<evidence type="ECO:0000313" key="8">
    <source>
        <dbReference type="EMBL" id="GEO12279.1"/>
    </source>
</evidence>
<dbReference type="PANTHER" id="PTHR33884">
    <property type="entry name" value="UPF0410 PROTEIN YMGE"/>
    <property type="match status" value="1"/>
</dbReference>
<dbReference type="OrthoDB" id="1525149at2"/>
<evidence type="ECO:0000256" key="2">
    <source>
        <dbReference type="ARBA" id="ARBA00011006"/>
    </source>
</evidence>
<protein>
    <recommendedName>
        <fullName evidence="10">Transglycosylase</fullName>
    </recommendedName>
</protein>
<evidence type="ECO:0000256" key="4">
    <source>
        <dbReference type="ARBA" id="ARBA00022692"/>
    </source>
</evidence>
<dbReference type="EMBL" id="BJYT01000052">
    <property type="protein sequence ID" value="GEO12279.1"/>
    <property type="molecule type" value="Genomic_DNA"/>
</dbReference>